<dbReference type="OMA" id="CIMSTES"/>
<dbReference type="AlphaFoldDB" id="A0A401SUB4"/>
<evidence type="ECO:0000256" key="1">
    <source>
        <dbReference type="ARBA" id="ARBA00004141"/>
    </source>
</evidence>
<evidence type="ECO:0000256" key="3">
    <source>
        <dbReference type="ARBA" id="ARBA00022989"/>
    </source>
</evidence>
<proteinExistence type="predicted"/>
<gene>
    <name evidence="7" type="ORF">chiPu_0012424</name>
</gene>
<dbReference type="InterPro" id="IPR000832">
    <property type="entry name" value="GPCR_2_secretin-like"/>
</dbReference>
<comment type="subcellular location">
    <subcellularLocation>
        <location evidence="1">Membrane</location>
        <topology evidence="1">Multi-pass membrane protein</topology>
    </subcellularLocation>
</comment>
<reference evidence="7 8" key="1">
    <citation type="journal article" date="2018" name="Nat. Ecol. Evol.">
        <title>Shark genomes provide insights into elasmobranch evolution and the origin of vertebrates.</title>
        <authorList>
            <person name="Hara Y"/>
            <person name="Yamaguchi K"/>
            <person name="Onimaru K"/>
            <person name="Kadota M"/>
            <person name="Koyanagi M"/>
            <person name="Keeley SD"/>
            <person name="Tatsumi K"/>
            <person name="Tanaka K"/>
            <person name="Motone F"/>
            <person name="Kageyama Y"/>
            <person name="Nozu R"/>
            <person name="Adachi N"/>
            <person name="Nishimura O"/>
            <person name="Nakagawa R"/>
            <person name="Tanegashima C"/>
            <person name="Kiyatake I"/>
            <person name="Matsumoto R"/>
            <person name="Murakumo K"/>
            <person name="Nishida K"/>
            <person name="Terakita A"/>
            <person name="Kuratani S"/>
            <person name="Sato K"/>
            <person name="Hyodo S Kuraku.S."/>
        </authorList>
    </citation>
    <scope>NUCLEOTIDE SEQUENCE [LARGE SCALE GENOMIC DNA]</scope>
</reference>
<dbReference type="Proteomes" id="UP000287033">
    <property type="component" value="Unassembled WGS sequence"/>
</dbReference>
<dbReference type="GO" id="GO:0008528">
    <property type="term" value="F:G protein-coupled peptide receptor activity"/>
    <property type="evidence" value="ECO:0007669"/>
    <property type="project" value="TreeGrafter"/>
</dbReference>
<dbReference type="PANTHER" id="PTHR45620">
    <property type="entry name" value="PDF RECEPTOR-LIKE PROTEIN-RELATED"/>
    <property type="match status" value="1"/>
</dbReference>
<dbReference type="InterPro" id="IPR050332">
    <property type="entry name" value="GPCR_2"/>
</dbReference>
<evidence type="ECO:0000313" key="7">
    <source>
        <dbReference type="EMBL" id="GCC33953.1"/>
    </source>
</evidence>
<feature type="transmembrane region" description="Helical" evidence="5">
    <location>
        <begin position="102"/>
        <end position="122"/>
    </location>
</feature>
<dbReference type="PANTHER" id="PTHR45620:SF6">
    <property type="entry name" value="GROWTH HORMONE-RELEASING HORMONE-LIKE PEPTIDE RECEPTOR"/>
    <property type="match status" value="1"/>
</dbReference>
<keyword evidence="3 5" id="KW-1133">Transmembrane helix</keyword>
<sequence>MITLIIAIIIFTAFRKFHCTRNYIHLNLFVSFVLRAASVLTKDAIFFSSNAIDHCSISTATCKAAVTVFHYCTLANFTWLMVEGLYLQTLLSLAFVSNKKYFWSYCFIGWGQYFTFCGGPGIGLRCWDDNANEYIWWILRGAILLTVLINFLIFLNIIRVLMQKLRSPDVGGNSPSHFMRLTKSTLLLIPLFGVHYIVCACFPDNVAEDLKIFIELGIGSFQVPTPPPHHLHSAHTAVYVTLKLTVHRCHLQRHGS</sequence>
<dbReference type="PROSITE" id="PS50261">
    <property type="entry name" value="G_PROTEIN_RECEP_F2_4"/>
    <property type="match status" value="1"/>
</dbReference>
<dbReference type="GO" id="GO:0007188">
    <property type="term" value="P:adenylate cyclase-modulating G protein-coupled receptor signaling pathway"/>
    <property type="evidence" value="ECO:0007669"/>
    <property type="project" value="TreeGrafter"/>
</dbReference>
<dbReference type="InterPro" id="IPR017981">
    <property type="entry name" value="GPCR_2-like_7TM"/>
</dbReference>
<dbReference type="PRINTS" id="PR00249">
    <property type="entry name" value="GPCRSECRETIN"/>
</dbReference>
<dbReference type="STRING" id="137246.A0A401SUB4"/>
<evidence type="ECO:0000256" key="5">
    <source>
        <dbReference type="SAM" id="Phobius"/>
    </source>
</evidence>
<dbReference type="OrthoDB" id="5967113at2759"/>
<dbReference type="GO" id="GO:0007166">
    <property type="term" value="P:cell surface receptor signaling pathway"/>
    <property type="evidence" value="ECO:0007669"/>
    <property type="project" value="InterPro"/>
</dbReference>
<keyword evidence="4 5" id="KW-0472">Membrane</keyword>
<evidence type="ECO:0000256" key="2">
    <source>
        <dbReference type="ARBA" id="ARBA00022692"/>
    </source>
</evidence>
<evidence type="ECO:0000256" key="4">
    <source>
        <dbReference type="ARBA" id="ARBA00023136"/>
    </source>
</evidence>
<dbReference type="EMBL" id="BEZZ01000555">
    <property type="protein sequence ID" value="GCC33953.1"/>
    <property type="molecule type" value="Genomic_DNA"/>
</dbReference>
<keyword evidence="8" id="KW-1185">Reference proteome</keyword>
<dbReference type="Gene3D" id="1.20.1070.10">
    <property type="entry name" value="Rhodopsin 7-helix transmembrane proteins"/>
    <property type="match status" value="1"/>
</dbReference>
<dbReference type="Pfam" id="PF00002">
    <property type="entry name" value="7tm_2"/>
    <property type="match status" value="1"/>
</dbReference>
<dbReference type="GO" id="GO:0017046">
    <property type="term" value="F:peptide hormone binding"/>
    <property type="evidence" value="ECO:0007669"/>
    <property type="project" value="TreeGrafter"/>
</dbReference>
<accession>A0A401SUB4</accession>
<feature type="transmembrane region" description="Helical" evidence="5">
    <location>
        <begin position="134"/>
        <end position="158"/>
    </location>
</feature>
<protein>
    <recommendedName>
        <fullName evidence="6">G-protein coupled receptors family 2 profile 2 domain-containing protein</fullName>
    </recommendedName>
</protein>
<evidence type="ECO:0000313" key="8">
    <source>
        <dbReference type="Proteomes" id="UP000287033"/>
    </source>
</evidence>
<name>A0A401SUB4_CHIPU</name>
<feature type="transmembrane region" description="Helical" evidence="5">
    <location>
        <begin position="77"/>
        <end position="95"/>
    </location>
</feature>
<keyword evidence="2 5" id="KW-0812">Transmembrane</keyword>
<evidence type="ECO:0000259" key="6">
    <source>
        <dbReference type="PROSITE" id="PS50261"/>
    </source>
</evidence>
<organism evidence="7 8">
    <name type="scientific">Chiloscyllium punctatum</name>
    <name type="common">Brownbanded bambooshark</name>
    <name type="synonym">Hemiscyllium punctatum</name>
    <dbReference type="NCBI Taxonomy" id="137246"/>
    <lineage>
        <taxon>Eukaryota</taxon>
        <taxon>Metazoa</taxon>
        <taxon>Chordata</taxon>
        <taxon>Craniata</taxon>
        <taxon>Vertebrata</taxon>
        <taxon>Chondrichthyes</taxon>
        <taxon>Elasmobranchii</taxon>
        <taxon>Galeomorphii</taxon>
        <taxon>Galeoidea</taxon>
        <taxon>Orectolobiformes</taxon>
        <taxon>Hemiscylliidae</taxon>
        <taxon>Chiloscyllium</taxon>
    </lineage>
</organism>
<comment type="caution">
    <text evidence="7">The sequence shown here is derived from an EMBL/GenBank/DDBJ whole genome shotgun (WGS) entry which is preliminary data.</text>
</comment>
<feature type="domain" description="G-protein coupled receptors family 2 profile 2" evidence="6">
    <location>
        <begin position="1"/>
        <end position="222"/>
    </location>
</feature>
<dbReference type="GO" id="GO:0005886">
    <property type="term" value="C:plasma membrane"/>
    <property type="evidence" value="ECO:0007669"/>
    <property type="project" value="TreeGrafter"/>
</dbReference>